<accession>A0AAX2F365</accession>
<comment type="caution">
    <text evidence="3">The sequence shown here is derived from an EMBL/GenBank/DDBJ whole genome shotgun (WGS) entry which is preliminary data.</text>
</comment>
<dbReference type="AlphaFoldDB" id="A0AAX2F365"/>
<evidence type="ECO:0000259" key="2">
    <source>
        <dbReference type="Pfam" id="PF18962"/>
    </source>
</evidence>
<evidence type="ECO:0000256" key="1">
    <source>
        <dbReference type="SAM" id="SignalP"/>
    </source>
</evidence>
<name>A0AAX2F365_9BACT</name>
<organism evidence="3 4">
    <name type="scientific">Prevotella scopos JCM 17725</name>
    <dbReference type="NCBI Taxonomy" id="1236518"/>
    <lineage>
        <taxon>Bacteria</taxon>
        <taxon>Pseudomonadati</taxon>
        <taxon>Bacteroidota</taxon>
        <taxon>Bacteroidia</taxon>
        <taxon>Bacteroidales</taxon>
        <taxon>Prevotellaceae</taxon>
        <taxon>Prevotella</taxon>
    </lineage>
</organism>
<feature type="chain" id="PRO_5043342979" evidence="1">
    <location>
        <begin position="20"/>
        <end position="138"/>
    </location>
</feature>
<dbReference type="InterPro" id="IPR026444">
    <property type="entry name" value="Secre_tail"/>
</dbReference>
<dbReference type="RefSeq" id="WP_025837405.1">
    <property type="nucleotide sequence ID" value="NZ_BAKP01000007.1"/>
</dbReference>
<dbReference type="EMBL" id="FQWA01000009">
    <property type="protein sequence ID" value="SHF77902.1"/>
    <property type="molecule type" value="Genomic_DNA"/>
</dbReference>
<evidence type="ECO:0000313" key="3">
    <source>
        <dbReference type="EMBL" id="SHF77902.1"/>
    </source>
</evidence>
<dbReference type="NCBIfam" id="TIGR04183">
    <property type="entry name" value="Por_Secre_tail"/>
    <property type="match status" value="1"/>
</dbReference>
<sequence length="138" mass="15140">MKNKVILLMLLFVFTYTKAQGQTVVYTYNAQGSCTSRVIRGTLLKAKKALKTSTDTKLLKVDLSPAPTFQDQLSISIVGLPSDHNLSYIMANVSGQVVFNDLIGNGTTTLTTTNLPKGIYIVKVSGEDFEKSYKLLKN</sequence>
<feature type="signal peptide" evidence="1">
    <location>
        <begin position="1"/>
        <end position="19"/>
    </location>
</feature>
<keyword evidence="4" id="KW-1185">Reference proteome</keyword>
<dbReference type="Proteomes" id="UP000184105">
    <property type="component" value="Unassembled WGS sequence"/>
</dbReference>
<feature type="domain" description="Secretion system C-terminal sorting" evidence="2">
    <location>
        <begin position="65"/>
        <end position="134"/>
    </location>
</feature>
<keyword evidence="1" id="KW-0732">Signal</keyword>
<protein>
    <submittedName>
        <fullName evidence="3">Por secretion system C-terminal sorting domain-containing protein</fullName>
    </submittedName>
</protein>
<reference evidence="3 4" key="1">
    <citation type="submission" date="2016-11" db="EMBL/GenBank/DDBJ databases">
        <authorList>
            <person name="Varghese N."/>
            <person name="Submissions S."/>
        </authorList>
    </citation>
    <scope>NUCLEOTIDE SEQUENCE [LARGE SCALE GENOMIC DNA]</scope>
    <source>
        <strain evidence="3 4">DSM 22613</strain>
    </source>
</reference>
<evidence type="ECO:0000313" key="4">
    <source>
        <dbReference type="Proteomes" id="UP000184105"/>
    </source>
</evidence>
<dbReference type="Pfam" id="PF18962">
    <property type="entry name" value="Por_Secre_tail"/>
    <property type="match status" value="1"/>
</dbReference>
<gene>
    <name evidence="3" type="ORF">SAMN05444364_10955</name>
</gene>
<proteinExistence type="predicted"/>